<dbReference type="GO" id="GO:0016554">
    <property type="term" value="P:cytidine to uridine editing"/>
    <property type="evidence" value="ECO:0007669"/>
    <property type="project" value="TreeGrafter"/>
</dbReference>
<keyword evidence="11" id="KW-1185">Reference proteome</keyword>
<dbReference type="AlphaFoldDB" id="A0A7F8PZ97"/>
<dbReference type="PANTHER" id="PTHR13857:SF43">
    <property type="entry name" value="DNA DC-DU-EDITING ENZYME APOBEC-3H"/>
    <property type="match status" value="1"/>
</dbReference>
<feature type="domain" description="CMP/dCMP-type deaminase" evidence="10">
    <location>
        <begin position="47"/>
        <end position="170"/>
    </location>
</feature>
<dbReference type="GO" id="GO:0045869">
    <property type="term" value="P:negative regulation of single stranded viral RNA replication via double stranded DNA intermediate"/>
    <property type="evidence" value="ECO:0007669"/>
    <property type="project" value="TreeGrafter"/>
</dbReference>
<proteinExistence type="inferred from homology"/>
<comment type="cofactor">
    <cofactor evidence="1">
        <name>Zn(2+)</name>
        <dbReference type="ChEBI" id="CHEBI:29105"/>
    </cofactor>
</comment>
<keyword evidence="7" id="KW-0862">Zinc</keyword>
<dbReference type="GO" id="GO:0005634">
    <property type="term" value="C:nucleus"/>
    <property type="evidence" value="ECO:0007669"/>
    <property type="project" value="TreeGrafter"/>
</dbReference>
<gene>
    <name evidence="12" type="primary">APOBEC3H</name>
</gene>
<keyword evidence="6" id="KW-0378">Hydrolase</keyword>
<protein>
    <recommendedName>
        <fullName evidence="8">single-stranded DNA cytosine deaminase</fullName>
        <ecNumber evidence="8">3.5.4.38</ecNumber>
    </recommendedName>
</protein>
<evidence type="ECO:0000256" key="8">
    <source>
        <dbReference type="ARBA" id="ARBA00029489"/>
    </source>
</evidence>
<dbReference type="PROSITE" id="PS51747">
    <property type="entry name" value="CYT_DCMP_DEAMINASES_2"/>
    <property type="match status" value="1"/>
</dbReference>
<comment type="similarity">
    <text evidence="3">Belongs to the cytidine and deoxycytidylate deaminase family.</text>
</comment>
<dbReference type="GO" id="GO:0000932">
    <property type="term" value="C:P-body"/>
    <property type="evidence" value="ECO:0007669"/>
    <property type="project" value="TreeGrafter"/>
</dbReference>
<dbReference type="GO" id="GO:0004126">
    <property type="term" value="F:cytidine deaminase activity"/>
    <property type="evidence" value="ECO:0007669"/>
    <property type="project" value="TreeGrafter"/>
</dbReference>
<dbReference type="GO" id="GO:0003723">
    <property type="term" value="F:RNA binding"/>
    <property type="evidence" value="ECO:0007669"/>
    <property type="project" value="TreeGrafter"/>
</dbReference>
<dbReference type="GO" id="GO:0008270">
    <property type="term" value="F:zinc ion binding"/>
    <property type="evidence" value="ECO:0007669"/>
    <property type="project" value="InterPro"/>
</dbReference>
<dbReference type="Pfam" id="PF05240">
    <property type="entry name" value="APOBEC_C"/>
    <property type="match status" value="1"/>
</dbReference>
<dbReference type="EC" id="3.5.4.38" evidence="8"/>
<organism evidence="11 12">
    <name type="scientific">Leptonychotes weddellii</name>
    <name type="common">Weddell seal</name>
    <name type="synonym">Otaria weddellii</name>
    <dbReference type="NCBI Taxonomy" id="9713"/>
    <lineage>
        <taxon>Eukaryota</taxon>
        <taxon>Metazoa</taxon>
        <taxon>Chordata</taxon>
        <taxon>Craniata</taxon>
        <taxon>Vertebrata</taxon>
        <taxon>Euteleostomi</taxon>
        <taxon>Mammalia</taxon>
        <taxon>Eutheria</taxon>
        <taxon>Laurasiatheria</taxon>
        <taxon>Carnivora</taxon>
        <taxon>Caniformia</taxon>
        <taxon>Pinnipedia</taxon>
        <taxon>Phocidae</taxon>
        <taxon>Monachinae</taxon>
        <taxon>Lobodontini</taxon>
        <taxon>Leptonychotes</taxon>
    </lineage>
</organism>
<keyword evidence="5" id="KW-0479">Metal-binding</keyword>
<evidence type="ECO:0000256" key="3">
    <source>
        <dbReference type="ARBA" id="ARBA00006576"/>
    </source>
</evidence>
<dbReference type="OrthoDB" id="9445293at2759"/>
<evidence type="ECO:0000256" key="2">
    <source>
        <dbReference type="ARBA" id="ARBA00004496"/>
    </source>
</evidence>
<evidence type="ECO:0000256" key="1">
    <source>
        <dbReference type="ARBA" id="ARBA00001947"/>
    </source>
</evidence>
<dbReference type="InterPro" id="IPR002125">
    <property type="entry name" value="CMP_dCMP_dom"/>
</dbReference>
<comment type="subcellular location">
    <subcellularLocation>
        <location evidence="2">Cytoplasm</location>
    </subcellularLocation>
</comment>
<evidence type="ECO:0000256" key="6">
    <source>
        <dbReference type="ARBA" id="ARBA00022801"/>
    </source>
</evidence>
<dbReference type="InterPro" id="IPR016192">
    <property type="entry name" value="APOBEC/CMP_deaminase_Zn-bd"/>
</dbReference>
<evidence type="ECO:0000256" key="7">
    <source>
        <dbReference type="ARBA" id="ARBA00022833"/>
    </source>
</evidence>
<dbReference type="SUPFAM" id="SSF53927">
    <property type="entry name" value="Cytidine deaminase-like"/>
    <property type="match status" value="1"/>
</dbReference>
<dbReference type="GeneID" id="102750772"/>
<comment type="catalytic activity">
    <reaction evidence="9">
        <text>a 2'-deoxycytidine in single-stranded DNA + H2O + H(+) = a 2'-deoxyuridine in single-stranded DNA + NH4(+)</text>
        <dbReference type="Rhea" id="RHEA:50948"/>
        <dbReference type="Rhea" id="RHEA-COMP:12846"/>
        <dbReference type="Rhea" id="RHEA-COMP:12847"/>
        <dbReference type="ChEBI" id="CHEBI:15377"/>
        <dbReference type="ChEBI" id="CHEBI:15378"/>
        <dbReference type="ChEBI" id="CHEBI:28938"/>
        <dbReference type="ChEBI" id="CHEBI:85452"/>
        <dbReference type="ChEBI" id="CHEBI:133902"/>
        <dbReference type="EC" id="3.5.4.38"/>
    </reaction>
</comment>
<dbReference type="GO" id="GO:0051607">
    <property type="term" value="P:defense response to virus"/>
    <property type="evidence" value="ECO:0007669"/>
    <property type="project" value="TreeGrafter"/>
</dbReference>
<dbReference type="PANTHER" id="PTHR13857">
    <property type="entry name" value="MRNA EDITING ENZYME"/>
    <property type="match status" value="1"/>
</dbReference>
<dbReference type="KEGG" id="lww:102750772"/>
<name>A0A7F8PZ97_LEPWE</name>
<evidence type="ECO:0000313" key="12">
    <source>
        <dbReference type="RefSeq" id="XP_030873488.1"/>
    </source>
</evidence>
<dbReference type="Gene3D" id="3.40.140.10">
    <property type="entry name" value="Cytidine Deaminase, domain 2"/>
    <property type="match status" value="2"/>
</dbReference>
<dbReference type="CDD" id="cd01283">
    <property type="entry name" value="cytidine_deaminase"/>
    <property type="match status" value="1"/>
</dbReference>
<sequence length="237" mass="28717">MSFEDYEYCWDNFVDHRGMRFQSRNLLRDNDLLATELENILRTTMNPLQKEIFFYQFGNQPRAPKPYHRRTTYLCYQLKPHEGPIIARVCLQNKKKRHAEIRFIDNIKALRLDTSQRFEITCYVTWSPCPTCAKELVAFVRDHRHISLRLFASRLYFHWLRENKKGLKRLHASRIPVAVMSSLEFEDCWKEFVDNQGKPFQPWNKLEQYSESITRRLRKILEPQNDLENEFRNLQLQ</sequence>
<dbReference type="Pfam" id="PF18772">
    <property type="entry name" value="APOBEC2"/>
    <property type="match status" value="1"/>
</dbReference>
<dbReference type="RefSeq" id="XP_030873488.1">
    <property type="nucleotide sequence ID" value="XM_031017628.1"/>
</dbReference>
<evidence type="ECO:0000313" key="11">
    <source>
        <dbReference type="Proteomes" id="UP000245341"/>
    </source>
</evidence>
<accession>A0A7F8PZ97</accession>
<keyword evidence="4" id="KW-0963">Cytoplasm</keyword>
<dbReference type="FunFam" id="3.40.140.10:FF:000047">
    <property type="entry name" value="Apolipoprotein B editing enzyme catalytic polypeptide-like 3H"/>
    <property type="match status" value="1"/>
</dbReference>
<dbReference type="CTD" id="164668"/>
<evidence type="ECO:0000259" key="10">
    <source>
        <dbReference type="PROSITE" id="PS51747"/>
    </source>
</evidence>
<dbReference type="Proteomes" id="UP000245341">
    <property type="component" value="Unplaced"/>
</dbReference>
<evidence type="ECO:0000256" key="5">
    <source>
        <dbReference type="ARBA" id="ARBA00022723"/>
    </source>
</evidence>
<dbReference type="GO" id="GO:0070383">
    <property type="term" value="P:DNA cytosine deamination"/>
    <property type="evidence" value="ECO:0007669"/>
    <property type="project" value="TreeGrafter"/>
</dbReference>
<evidence type="ECO:0000256" key="4">
    <source>
        <dbReference type="ARBA" id="ARBA00022490"/>
    </source>
</evidence>
<evidence type="ECO:0000256" key="9">
    <source>
        <dbReference type="ARBA" id="ARBA00049114"/>
    </source>
</evidence>
<dbReference type="InterPro" id="IPR050610">
    <property type="entry name" value="APOBEC_Cyt_Deaminase"/>
</dbReference>
<dbReference type="PROSITE" id="PS00903">
    <property type="entry name" value="CYT_DCMP_DEAMINASES_1"/>
    <property type="match status" value="1"/>
</dbReference>
<dbReference type="InterPro" id="IPR016193">
    <property type="entry name" value="Cytidine_deaminase-like"/>
</dbReference>
<reference evidence="12" key="1">
    <citation type="submission" date="2025-08" db="UniProtKB">
        <authorList>
            <consortium name="RefSeq"/>
        </authorList>
    </citation>
    <scope>IDENTIFICATION</scope>
    <source>
        <tissue evidence="12">Liver</tissue>
    </source>
</reference>